<evidence type="ECO:0000313" key="2">
    <source>
        <dbReference type="EMBL" id="KKR87764.1"/>
    </source>
</evidence>
<dbReference type="AlphaFoldDB" id="A0A0G0UFX1"/>
<name>A0A0G0UFX1_9BACT</name>
<feature type="transmembrane region" description="Helical" evidence="1">
    <location>
        <begin position="41"/>
        <end position="62"/>
    </location>
</feature>
<keyword evidence="1" id="KW-0812">Transmembrane</keyword>
<gene>
    <name evidence="2" type="ORF">UU35_C0001G0045</name>
</gene>
<reference evidence="2 3" key="1">
    <citation type="journal article" date="2015" name="Nature">
        <title>rRNA introns, odd ribosomes, and small enigmatic genomes across a large radiation of phyla.</title>
        <authorList>
            <person name="Brown C.T."/>
            <person name="Hug L.A."/>
            <person name="Thomas B.C."/>
            <person name="Sharon I."/>
            <person name="Castelle C.J."/>
            <person name="Singh A."/>
            <person name="Wilkins M.J."/>
            <person name="Williams K.H."/>
            <person name="Banfield J.F."/>
        </authorList>
    </citation>
    <scope>NUCLEOTIDE SEQUENCE [LARGE SCALE GENOMIC DNA]</scope>
</reference>
<comment type="caution">
    <text evidence="2">The sequence shown here is derived from an EMBL/GenBank/DDBJ whole genome shotgun (WGS) entry which is preliminary data.</text>
</comment>
<accession>A0A0G0UFX1</accession>
<evidence type="ECO:0000313" key="3">
    <source>
        <dbReference type="Proteomes" id="UP000034616"/>
    </source>
</evidence>
<dbReference type="Proteomes" id="UP000034616">
    <property type="component" value="Unassembled WGS sequence"/>
</dbReference>
<evidence type="ECO:0000256" key="1">
    <source>
        <dbReference type="SAM" id="Phobius"/>
    </source>
</evidence>
<proteinExistence type="predicted"/>
<feature type="transmembrane region" description="Helical" evidence="1">
    <location>
        <begin position="318"/>
        <end position="345"/>
    </location>
</feature>
<dbReference type="EMBL" id="LCAH01000001">
    <property type="protein sequence ID" value="KKR87764.1"/>
    <property type="molecule type" value="Genomic_DNA"/>
</dbReference>
<organism evidence="2 3">
    <name type="scientific">Candidatus Uhrbacteria bacterium GW2011_GWC2_41_11</name>
    <dbReference type="NCBI Taxonomy" id="1618985"/>
    <lineage>
        <taxon>Bacteria</taxon>
        <taxon>Candidatus Uhriibacteriota</taxon>
    </lineage>
</organism>
<feature type="transmembrane region" description="Helical" evidence="1">
    <location>
        <begin position="74"/>
        <end position="95"/>
    </location>
</feature>
<sequence length="361" mass="39917">MKKLIDVVTVFLSLASAITTWEGLRYANRLADTELQRFWIPTAVAICFFLCASAFWLSLFQWYPKADKEKKSKLQLIVVGGCAVIFFGSTLWSVIGIGGISAMTYHMSGTINDADAIQGSLSRRVEREWSVATSLQYLEQQFQTLSNLEEKQGAFSGYANTGDVTIQLESLSKALGNLRTVLQKNAEESRTDLSESKDRVEKLRQIVDEPETPISKRMSDFSKALTSLNEVFQRVQSRQMASFVREISGDLDTFAAVQAPTQKNDVGEAQRAALDRLKATVVAAKQTLKKISEGAESSEEIKLKNLTTISPGMAVIKYAGAIVGEIAAAIALDFFPVIFFIILALTADIRKKEQEEEEGLE</sequence>
<protein>
    <submittedName>
        <fullName evidence="2">Uncharacterized protein</fullName>
    </submittedName>
</protein>
<keyword evidence="1" id="KW-0472">Membrane</keyword>
<keyword evidence="1" id="KW-1133">Transmembrane helix</keyword>